<dbReference type="GO" id="GO:0005886">
    <property type="term" value="C:plasma membrane"/>
    <property type="evidence" value="ECO:0007669"/>
    <property type="project" value="UniProtKB-SubCell"/>
</dbReference>
<keyword evidence="5" id="KW-1003">Cell membrane</keyword>
<keyword evidence="4" id="KW-0813">Transport</keyword>
<comment type="subcellular location">
    <subcellularLocation>
        <location evidence="2">Cell membrane</location>
    </subcellularLocation>
    <subcellularLocation>
        <location evidence="1">Endomembrane system</location>
        <topology evidence="1">Multi-pass membrane protein</topology>
    </subcellularLocation>
</comment>
<evidence type="ECO:0000256" key="5">
    <source>
        <dbReference type="ARBA" id="ARBA00022475"/>
    </source>
</evidence>
<keyword evidence="9 10" id="KW-0472">Membrane</keyword>
<sequence>MKRFHVAWWAYSFPMTVLALASAEYARVVKGEITHWLMLILSMLSVLVALVLIVFSALNTNSLVNLLVHAKTSTQKRIGNKALKYRRKRKSEAGKVMA</sequence>
<evidence type="ECO:0000256" key="10">
    <source>
        <dbReference type="SAM" id="Phobius"/>
    </source>
</evidence>
<evidence type="ECO:0000313" key="11">
    <source>
        <dbReference type="EMBL" id="KAK1326597.1"/>
    </source>
</evidence>
<dbReference type="EMBL" id="JAUJYO010000001">
    <property type="protein sequence ID" value="KAK1326597.1"/>
    <property type="molecule type" value="Genomic_DNA"/>
</dbReference>
<dbReference type="Gene3D" id="1.50.10.150">
    <property type="entry name" value="Voltage-dependent anion channel"/>
    <property type="match status" value="1"/>
</dbReference>
<dbReference type="GO" id="GO:0006873">
    <property type="term" value="P:intracellular monoatomic ion homeostasis"/>
    <property type="evidence" value="ECO:0007669"/>
    <property type="project" value="InterPro"/>
</dbReference>
<dbReference type="GO" id="GO:0012505">
    <property type="term" value="C:endomembrane system"/>
    <property type="evidence" value="ECO:0007669"/>
    <property type="project" value="UniProtKB-SubCell"/>
</dbReference>
<comment type="similarity">
    <text evidence="3">Belongs to the SLAC1 S-type anion channel family.</text>
</comment>
<protein>
    <submittedName>
        <fullName evidence="11">S-type anion channel SLAH1</fullName>
    </submittedName>
</protein>
<feature type="transmembrane region" description="Helical" evidence="10">
    <location>
        <begin position="37"/>
        <end position="58"/>
    </location>
</feature>
<reference evidence="11" key="2">
    <citation type="submission" date="2023-06" db="EMBL/GenBank/DDBJ databases">
        <authorList>
            <person name="Ma L."/>
            <person name="Liu K.-W."/>
            <person name="Li Z."/>
            <person name="Hsiao Y.-Y."/>
            <person name="Qi Y."/>
            <person name="Fu T."/>
            <person name="Tang G."/>
            <person name="Zhang D."/>
            <person name="Sun W.-H."/>
            <person name="Liu D.-K."/>
            <person name="Li Y."/>
            <person name="Chen G.-Z."/>
            <person name="Liu X.-D."/>
            <person name="Liao X.-Y."/>
            <person name="Jiang Y.-T."/>
            <person name="Yu X."/>
            <person name="Hao Y."/>
            <person name="Huang J."/>
            <person name="Zhao X.-W."/>
            <person name="Ke S."/>
            <person name="Chen Y.-Y."/>
            <person name="Wu W.-L."/>
            <person name="Hsu J.-L."/>
            <person name="Lin Y.-F."/>
            <person name="Huang M.-D."/>
            <person name="Li C.-Y."/>
            <person name="Huang L."/>
            <person name="Wang Z.-W."/>
            <person name="Zhao X."/>
            <person name="Zhong W.-Y."/>
            <person name="Peng D.-H."/>
            <person name="Ahmad S."/>
            <person name="Lan S."/>
            <person name="Zhang J.-S."/>
            <person name="Tsai W.-C."/>
            <person name="Van De Peer Y."/>
            <person name="Liu Z.-J."/>
        </authorList>
    </citation>
    <scope>NUCLEOTIDE SEQUENCE</scope>
    <source>
        <strain evidence="11">CP</strain>
        <tissue evidence="11">Leaves</tissue>
    </source>
</reference>
<name>A0AAV9FM85_ACOCL</name>
<dbReference type="PANTHER" id="PTHR31269:SF22">
    <property type="entry name" value="OS01G0247700 PROTEIN"/>
    <property type="match status" value="1"/>
</dbReference>
<evidence type="ECO:0000256" key="2">
    <source>
        <dbReference type="ARBA" id="ARBA00004236"/>
    </source>
</evidence>
<keyword evidence="6 10" id="KW-0812">Transmembrane</keyword>
<evidence type="ECO:0000256" key="1">
    <source>
        <dbReference type="ARBA" id="ARBA00004127"/>
    </source>
</evidence>
<dbReference type="Proteomes" id="UP001180020">
    <property type="component" value="Unassembled WGS sequence"/>
</dbReference>
<feature type="transmembrane region" description="Helical" evidence="10">
    <location>
        <begin position="6"/>
        <end position="25"/>
    </location>
</feature>
<evidence type="ECO:0000256" key="6">
    <source>
        <dbReference type="ARBA" id="ARBA00022692"/>
    </source>
</evidence>
<evidence type="ECO:0000313" key="12">
    <source>
        <dbReference type="Proteomes" id="UP001180020"/>
    </source>
</evidence>
<accession>A0AAV9FM85</accession>
<keyword evidence="8" id="KW-0406">Ion transport</keyword>
<gene>
    <name evidence="11" type="primary">SLAH1</name>
    <name evidence="11" type="ORF">QJS10_CPA01g01719</name>
</gene>
<dbReference type="GO" id="GO:0008308">
    <property type="term" value="F:voltage-gated monoatomic anion channel activity"/>
    <property type="evidence" value="ECO:0007669"/>
    <property type="project" value="InterPro"/>
</dbReference>
<evidence type="ECO:0000256" key="8">
    <source>
        <dbReference type="ARBA" id="ARBA00023065"/>
    </source>
</evidence>
<evidence type="ECO:0000256" key="4">
    <source>
        <dbReference type="ARBA" id="ARBA00022448"/>
    </source>
</evidence>
<keyword evidence="7 10" id="KW-1133">Transmembrane helix</keyword>
<dbReference type="AlphaFoldDB" id="A0AAV9FM85"/>
<comment type="caution">
    <text evidence="11">The sequence shown here is derived from an EMBL/GenBank/DDBJ whole genome shotgun (WGS) entry which is preliminary data.</text>
</comment>
<dbReference type="PANTHER" id="PTHR31269">
    <property type="entry name" value="S-TYPE ANION CHANNEL SLAH3"/>
    <property type="match status" value="1"/>
</dbReference>
<evidence type="ECO:0000256" key="9">
    <source>
        <dbReference type="ARBA" id="ARBA00023136"/>
    </source>
</evidence>
<dbReference type="InterPro" id="IPR030183">
    <property type="entry name" value="SLAC/SLAH"/>
</dbReference>
<dbReference type="Pfam" id="PF03595">
    <property type="entry name" value="SLAC1"/>
    <property type="match status" value="1"/>
</dbReference>
<evidence type="ECO:0000256" key="3">
    <source>
        <dbReference type="ARBA" id="ARBA00007808"/>
    </source>
</evidence>
<keyword evidence="12" id="KW-1185">Reference proteome</keyword>
<evidence type="ECO:0000256" key="7">
    <source>
        <dbReference type="ARBA" id="ARBA00022989"/>
    </source>
</evidence>
<dbReference type="InterPro" id="IPR004695">
    <property type="entry name" value="SLAC1/Mae1/Ssu1/TehA"/>
</dbReference>
<dbReference type="InterPro" id="IPR038665">
    <property type="entry name" value="Voltage-dep_anion_channel_sf"/>
</dbReference>
<proteinExistence type="inferred from homology"/>
<reference evidence="11" key="1">
    <citation type="journal article" date="2023" name="Nat. Commun.">
        <title>Diploid and tetraploid genomes of Acorus and the evolution of monocots.</title>
        <authorList>
            <person name="Ma L."/>
            <person name="Liu K.W."/>
            <person name="Li Z."/>
            <person name="Hsiao Y.Y."/>
            <person name="Qi Y."/>
            <person name="Fu T."/>
            <person name="Tang G.D."/>
            <person name="Zhang D."/>
            <person name="Sun W.H."/>
            <person name="Liu D.K."/>
            <person name="Li Y."/>
            <person name="Chen G.Z."/>
            <person name="Liu X.D."/>
            <person name="Liao X.Y."/>
            <person name="Jiang Y.T."/>
            <person name="Yu X."/>
            <person name="Hao Y."/>
            <person name="Huang J."/>
            <person name="Zhao X.W."/>
            <person name="Ke S."/>
            <person name="Chen Y.Y."/>
            <person name="Wu W.L."/>
            <person name="Hsu J.L."/>
            <person name="Lin Y.F."/>
            <person name="Huang M.D."/>
            <person name="Li C.Y."/>
            <person name="Huang L."/>
            <person name="Wang Z.W."/>
            <person name="Zhao X."/>
            <person name="Zhong W.Y."/>
            <person name="Peng D.H."/>
            <person name="Ahmad S."/>
            <person name="Lan S."/>
            <person name="Zhang J.S."/>
            <person name="Tsai W.C."/>
            <person name="Van de Peer Y."/>
            <person name="Liu Z.J."/>
        </authorList>
    </citation>
    <scope>NUCLEOTIDE SEQUENCE</scope>
    <source>
        <strain evidence="11">CP</strain>
    </source>
</reference>
<organism evidence="11 12">
    <name type="scientific">Acorus calamus</name>
    <name type="common">Sweet flag</name>
    <dbReference type="NCBI Taxonomy" id="4465"/>
    <lineage>
        <taxon>Eukaryota</taxon>
        <taxon>Viridiplantae</taxon>
        <taxon>Streptophyta</taxon>
        <taxon>Embryophyta</taxon>
        <taxon>Tracheophyta</taxon>
        <taxon>Spermatophyta</taxon>
        <taxon>Magnoliopsida</taxon>
        <taxon>Liliopsida</taxon>
        <taxon>Acoraceae</taxon>
        <taxon>Acorus</taxon>
    </lineage>
</organism>